<dbReference type="Proteomes" id="UP000038010">
    <property type="component" value="Unassembled WGS sequence"/>
</dbReference>
<dbReference type="NCBIfam" id="TIGR00879">
    <property type="entry name" value="SP"/>
    <property type="match status" value="1"/>
</dbReference>
<dbReference type="RefSeq" id="XP_018002327.1">
    <property type="nucleotide sequence ID" value="XM_018150078.1"/>
</dbReference>
<feature type="transmembrane region" description="Helical" evidence="8">
    <location>
        <begin position="263"/>
        <end position="286"/>
    </location>
</feature>
<dbReference type="EMBL" id="LFJN01000007">
    <property type="protein sequence ID" value="KPI42364.1"/>
    <property type="molecule type" value="Genomic_DNA"/>
</dbReference>
<evidence type="ECO:0000256" key="2">
    <source>
        <dbReference type="ARBA" id="ARBA00010992"/>
    </source>
</evidence>
<keyword evidence="6 8" id="KW-0472">Membrane</keyword>
<dbReference type="InterPro" id="IPR003663">
    <property type="entry name" value="Sugar/inositol_transpt"/>
</dbReference>
<accession>A0A0N1H7B7</accession>
<protein>
    <submittedName>
        <fullName evidence="10">Sugar transporter STL1</fullName>
    </submittedName>
</protein>
<reference evidence="10 11" key="1">
    <citation type="submission" date="2015-06" db="EMBL/GenBank/DDBJ databases">
        <title>Draft genome of the ant-associated black yeast Phialophora attae CBS 131958.</title>
        <authorList>
            <person name="Moreno L.F."/>
            <person name="Stielow B.J."/>
            <person name="de Hoog S."/>
            <person name="Vicente V.A."/>
            <person name="Weiss V.A."/>
            <person name="de Vries M."/>
            <person name="Cruz L.M."/>
            <person name="Souza E.M."/>
        </authorList>
    </citation>
    <scope>NUCLEOTIDE SEQUENCE [LARGE SCALE GENOMIC DNA]</scope>
    <source>
        <strain evidence="10 11">CBS 131958</strain>
    </source>
</reference>
<keyword evidence="3" id="KW-0813">Transport</keyword>
<feature type="transmembrane region" description="Helical" evidence="8">
    <location>
        <begin position="59"/>
        <end position="76"/>
    </location>
</feature>
<sequence length="685" mass="76838">MGKYWFKPGRPLRRGIATVCLAAFLFFGYDQGVFGGILQMEDWLEQFNSPNDTNTGAIVSSYCLGALGGCILNFFTGDRLGRRKSMWLAMGFVLVGATLQASSYTVAHLVVGRVITGFGTGIDSSTVPTYQSELCRAEKRGRLVSWEVMFIGIGISFSYWLDFGMSYVKGPVSWRFPIAFQMVFAFVVIALIFGLPESPRWLFKHGRDQEAIEVLCEVFDLPESDEYIQHEINAIRHALAQESTVKSNRALFKSDKLHTRRRVLLAHFGLFMNQMVGPNLIVYYIPTVLVDNVGLEPRMAQILGGCVQLMFVIGNFGPALALDRMGRRKTMIWGCLGLGICMTFAAGLLAVEKPGPSSAAVAFFFLWMLIFGGTINVVPWVYGPEILPLEARTRGVSISVSAHWMWNFFVVMMSPIFINRLKWGTYLFFAVLSYSFIFVVWKFYPETSNYSLEEIDSLFYKESDENLPDSVAEDTKKGHTTRASHIRDDSPDTLTGDNNHGDGTRKRMGEKDGNKVLDIRATLVFERVHRFYQTFNIIATLLGSLALAVLTFDDFHIQHGQPLMEASAGLLTSSALTAVVAVMIATMLLFKFEGHEHPTRRELAIAWIPLVLVDLVIVEFLFGMTLWYAARSAVWRASLMGGQLVVLLVLSIVLAIWMWNSMKEKGGLGEEERKLTRQTVRVADK</sequence>
<feature type="transmembrane region" description="Helical" evidence="8">
    <location>
        <begin position="298"/>
        <end position="320"/>
    </location>
</feature>
<feature type="transmembrane region" description="Helical" evidence="8">
    <location>
        <begin position="423"/>
        <end position="444"/>
    </location>
</feature>
<feature type="transmembrane region" description="Helical" evidence="8">
    <location>
        <begin position="570"/>
        <end position="592"/>
    </location>
</feature>
<feature type="transmembrane region" description="Helical" evidence="8">
    <location>
        <begin position="143"/>
        <end position="161"/>
    </location>
</feature>
<dbReference type="InterPro" id="IPR020846">
    <property type="entry name" value="MFS_dom"/>
</dbReference>
<dbReference type="Gene3D" id="1.20.1250.20">
    <property type="entry name" value="MFS general substrate transporter like domains"/>
    <property type="match status" value="1"/>
</dbReference>
<dbReference type="PROSITE" id="PS50850">
    <property type="entry name" value="MFS"/>
    <property type="match status" value="1"/>
</dbReference>
<feature type="transmembrane region" description="Helical" evidence="8">
    <location>
        <begin position="640"/>
        <end position="659"/>
    </location>
</feature>
<dbReference type="SUPFAM" id="SSF103473">
    <property type="entry name" value="MFS general substrate transporter"/>
    <property type="match status" value="1"/>
</dbReference>
<dbReference type="GO" id="GO:0016020">
    <property type="term" value="C:membrane"/>
    <property type="evidence" value="ECO:0007669"/>
    <property type="project" value="UniProtKB-SubCell"/>
</dbReference>
<keyword evidence="11" id="KW-1185">Reference proteome</keyword>
<feature type="transmembrane region" description="Helical" evidence="8">
    <location>
        <begin position="531"/>
        <end position="550"/>
    </location>
</feature>
<dbReference type="PANTHER" id="PTHR48022:SF26">
    <property type="entry name" value="MAJOR FACILITATOR SUPERFAMILY (MFS) PROFILE DOMAIN-CONTAINING PROTEIN-RELATED"/>
    <property type="match status" value="1"/>
</dbReference>
<name>A0A0N1H7B7_9EURO</name>
<comment type="subcellular location">
    <subcellularLocation>
        <location evidence="1">Membrane</location>
        <topology evidence="1">Multi-pass membrane protein</topology>
    </subcellularLocation>
</comment>
<dbReference type="InterPro" id="IPR050360">
    <property type="entry name" value="MFS_Sugar_Transporters"/>
</dbReference>
<evidence type="ECO:0000256" key="8">
    <source>
        <dbReference type="SAM" id="Phobius"/>
    </source>
</evidence>
<keyword evidence="5 8" id="KW-1133">Transmembrane helix</keyword>
<proteinExistence type="inferred from homology"/>
<evidence type="ECO:0000256" key="7">
    <source>
        <dbReference type="SAM" id="MobiDB-lite"/>
    </source>
</evidence>
<evidence type="ECO:0000313" key="11">
    <source>
        <dbReference type="Proteomes" id="UP000038010"/>
    </source>
</evidence>
<comment type="caution">
    <text evidence="10">The sequence shown here is derived from an EMBL/GenBank/DDBJ whole genome shotgun (WGS) entry which is preliminary data.</text>
</comment>
<gene>
    <name evidence="10" type="ORF">AB675_9536</name>
</gene>
<feature type="transmembrane region" description="Helical" evidence="8">
    <location>
        <begin position="357"/>
        <end position="383"/>
    </location>
</feature>
<dbReference type="InterPro" id="IPR036259">
    <property type="entry name" value="MFS_trans_sf"/>
</dbReference>
<evidence type="ECO:0000256" key="3">
    <source>
        <dbReference type="ARBA" id="ARBA00022448"/>
    </source>
</evidence>
<keyword evidence="4 8" id="KW-0812">Transmembrane</keyword>
<evidence type="ECO:0000256" key="4">
    <source>
        <dbReference type="ARBA" id="ARBA00022692"/>
    </source>
</evidence>
<dbReference type="PROSITE" id="PS00217">
    <property type="entry name" value="SUGAR_TRANSPORT_2"/>
    <property type="match status" value="1"/>
</dbReference>
<dbReference type="FunFam" id="1.20.1250.20:FF:000134">
    <property type="entry name" value="MFS sugar transporter protein"/>
    <property type="match status" value="1"/>
</dbReference>
<dbReference type="AlphaFoldDB" id="A0A0N1H7B7"/>
<comment type="similarity">
    <text evidence="2">Belongs to the major facilitator superfamily. Sugar transporter (TC 2.A.1.1) family.</text>
</comment>
<dbReference type="GeneID" id="28741958"/>
<feature type="transmembrane region" description="Helical" evidence="8">
    <location>
        <begin position="173"/>
        <end position="195"/>
    </location>
</feature>
<feature type="transmembrane region" description="Helical" evidence="8">
    <location>
        <begin position="604"/>
        <end position="628"/>
    </location>
</feature>
<dbReference type="InterPro" id="IPR005828">
    <property type="entry name" value="MFS_sugar_transport-like"/>
</dbReference>
<evidence type="ECO:0000256" key="5">
    <source>
        <dbReference type="ARBA" id="ARBA00022989"/>
    </source>
</evidence>
<evidence type="ECO:0000256" key="6">
    <source>
        <dbReference type="ARBA" id="ARBA00023136"/>
    </source>
</evidence>
<dbReference type="OrthoDB" id="6612291at2759"/>
<keyword evidence="10" id="KW-0762">Sugar transport</keyword>
<dbReference type="InterPro" id="IPR005829">
    <property type="entry name" value="Sugar_transporter_CS"/>
</dbReference>
<feature type="domain" description="Major facilitator superfamily (MFS) profile" evidence="9">
    <location>
        <begin position="16"/>
        <end position="448"/>
    </location>
</feature>
<dbReference type="VEuPathDB" id="FungiDB:AB675_9536"/>
<feature type="compositionally biased region" description="Basic and acidic residues" evidence="7">
    <location>
        <begin position="499"/>
        <end position="509"/>
    </location>
</feature>
<dbReference type="PRINTS" id="PR00171">
    <property type="entry name" value="SUGRTRNSPORT"/>
</dbReference>
<evidence type="ECO:0000259" key="9">
    <source>
        <dbReference type="PROSITE" id="PS50850"/>
    </source>
</evidence>
<feature type="transmembrane region" description="Helical" evidence="8">
    <location>
        <begin position="332"/>
        <end position="351"/>
    </location>
</feature>
<evidence type="ECO:0000313" key="10">
    <source>
        <dbReference type="EMBL" id="KPI42364.1"/>
    </source>
</evidence>
<organism evidence="10 11">
    <name type="scientific">Cyphellophora attinorum</name>
    <dbReference type="NCBI Taxonomy" id="1664694"/>
    <lineage>
        <taxon>Eukaryota</taxon>
        <taxon>Fungi</taxon>
        <taxon>Dikarya</taxon>
        <taxon>Ascomycota</taxon>
        <taxon>Pezizomycotina</taxon>
        <taxon>Eurotiomycetes</taxon>
        <taxon>Chaetothyriomycetidae</taxon>
        <taxon>Chaetothyriales</taxon>
        <taxon>Cyphellophoraceae</taxon>
        <taxon>Cyphellophora</taxon>
    </lineage>
</organism>
<dbReference type="Pfam" id="PF00083">
    <property type="entry name" value="Sugar_tr"/>
    <property type="match status" value="1"/>
</dbReference>
<feature type="region of interest" description="Disordered" evidence="7">
    <location>
        <begin position="468"/>
        <end position="509"/>
    </location>
</feature>
<dbReference type="PANTHER" id="PTHR48022">
    <property type="entry name" value="PLASTIDIC GLUCOSE TRANSPORTER 4"/>
    <property type="match status" value="1"/>
</dbReference>
<evidence type="ECO:0000256" key="1">
    <source>
        <dbReference type="ARBA" id="ARBA00004141"/>
    </source>
</evidence>
<feature type="transmembrane region" description="Helical" evidence="8">
    <location>
        <begin position="395"/>
        <end position="417"/>
    </location>
</feature>
<dbReference type="GO" id="GO:0005351">
    <property type="term" value="F:carbohydrate:proton symporter activity"/>
    <property type="evidence" value="ECO:0007669"/>
    <property type="project" value="TreeGrafter"/>
</dbReference>